<name>A0ABY9KWI1_9BACI</name>
<evidence type="ECO:0000313" key="2">
    <source>
        <dbReference type="Proteomes" id="UP001180087"/>
    </source>
</evidence>
<dbReference type="RefSeq" id="WP_348028659.1">
    <property type="nucleotide sequence ID" value="NZ_CP129113.1"/>
</dbReference>
<sequence>MTDSKLLEKQAMEVLKETSRTFFIPIKLLHKPLRLTVGSAYLCMRAIDEIEDDEKLSNDIKEQLLMETAQLLKEPFDSKAYNALLEPYAAGLPEVTLRLGDWIEVCPAEIRAKVLAATSEMAQGMAKWSRKNWSVHTEADLDDYTYYVAGLVGVMLSDIWNWHDGTKTDRDQAIAFGRGLQAVNILRNKDEDMAERGVGFFPDGWGRQEMFAYAEKNLDMAELYIADIGNRNIRHFCKIPLSLARRTLKALKRGEEKMSRREVEEAVEEVLHEQ</sequence>
<dbReference type="InterPro" id="IPR008949">
    <property type="entry name" value="Isoprenoid_synthase_dom_sf"/>
</dbReference>
<protein>
    <submittedName>
        <fullName evidence="1">Phytoene/squalene synthase family protein</fullName>
    </submittedName>
</protein>
<dbReference type="Proteomes" id="UP001180087">
    <property type="component" value="Chromosome"/>
</dbReference>
<reference evidence="1" key="1">
    <citation type="submission" date="2023-06" db="EMBL/GenBank/DDBJ databases">
        <title>A Treasure from Seagulls: Isolation and Description of Aciduricobacillus qingdaonensis gen. nov., sp. nov., a Rare Obligately Uric Acid-utilizing Member in the Family Bacillaceae.</title>
        <authorList>
            <person name="Liu W."/>
            <person name="Wang B."/>
        </authorList>
    </citation>
    <scope>NUCLEOTIDE SEQUENCE</scope>
    <source>
        <strain evidence="1">44XB</strain>
    </source>
</reference>
<dbReference type="PANTHER" id="PTHR11626:SF2">
    <property type="entry name" value="SQUALENE SYNTHASE"/>
    <property type="match status" value="1"/>
</dbReference>
<gene>
    <name evidence="1" type="ORF">QR721_01965</name>
</gene>
<evidence type="ECO:0000313" key="1">
    <source>
        <dbReference type="EMBL" id="WLV25030.1"/>
    </source>
</evidence>
<dbReference type="Gene3D" id="1.10.600.10">
    <property type="entry name" value="Farnesyl Diphosphate Synthase"/>
    <property type="match status" value="1"/>
</dbReference>
<organism evidence="1 2">
    <name type="scientific">Aciduricibacillus chroicocephali</name>
    <dbReference type="NCBI Taxonomy" id="3054939"/>
    <lineage>
        <taxon>Bacteria</taxon>
        <taxon>Bacillati</taxon>
        <taxon>Bacillota</taxon>
        <taxon>Bacilli</taxon>
        <taxon>Bacillales</taxon>
        <taxon>Bacillaceae</taxon>
        <taxon>Aciduricibacillus</taxon>
    </lineage>
</organism>
<dbReference type="Pfam" id="PF00494">
    <property type="entry name" value="SQS_PSY"/>
    <property type="match status" value="1"/>
</dbReference>
<proteinExistence type="predicted"/>
<keyword evidence="2" id="KW-1185">Reference proteome</keyword>
<accession>A0ABY9KWI1</accession>
<dbReference type="EMBL" id="CP129113">
    <property type="protein sequence ID" value="WLV25030.1"/>
    <property type="molecule type" value="Genomic_DNA"/>
</dbReference>
<dbReference type="InterPro" id="IPR002060">
    <property type="entry name" value="Squ/phyt_synthse"/>
</dbReference>
<dbReference type="InterPro" id="IPR044844">
    <property type="entry name" value="Trans_IPPS_euk-type"/>
</dbReference>
<dbReference type="PANTHER" id="PTHR11626">
    <property type="entry name" value="FARNESYL-DIPHOSPHATE FARNESYLTRANSFERASE"/>
    <property type="match status" value="1"/>
</dbReference>
<dbReference type="SUPFAM" id="SSF48576">
    <property type="entry name" value="Terpenoid synthases"/>
    <property type="match status" value="1"/>
</dbReference>